<comment type="caution">
    <text evidence="5">The sequence shown here is derived from an EMBL/GenBank/DDBJ whole genome shotgun (WGS) entry which is preliminary data.</text>
</comment>
<sequence length="297" mass="33929">MDPGNDASLIVFFDLETTKRPYRTIIEFGAILVCPRKLVEKSCYSTLVRPADLSIITPCFESKGITRDSVANAPSFVDIAHEVFDFLHDIRLSVCCILIPLHGHCTLNIGRTWAGQNIDKFDSARIKEAFQEIGWQPPEPKGTIDTYPLLEETFGKRAGNMKVIFYFLSGKYFEQPSHGVFWTNQRVCLSKYEERAEEYDHRHKYHLRMICNLYPPPMSLLKSTRGSLKKLTPCDVKLASLASYFELGEQPHRSLADARMALQVFKNCGAVLFLESKFPDVVEMTPGFLRMIYLFLP</sequence>
<dbReference type="AlphaFoldDB" id="A0A9Q1QU24"/>
<dbReference type="Gene3D" id="3.30.420.10">
    <property type="entry name" value="Ribonuclease H-like superfamily/Ribonuclease H"/>
    <property type="match status" value="1"/>
</dbReference>
<dbReference type="Proteomes" id="UP001153076">
    <property type="component" value="Unassembled WGS sequence"/>
</dbReference>
<dbReference type="PANTHER" id="PTHR30231:SF4">
    <property type="entry name" value="PROTEIN NEN2"/>
    <property type="match status" value="1"/>
</dbReference>
<evidence type="ECO:0000256" key="1">
    <source>
        <dbReference type="ARBA" id="ARBA00022722"/>
    </source>
</evidence>
<gene>
    <name evidence="5" type="ORF">Cgig2_006115</name>
</gene>
<dbReference type="EMBL" id="JAKOGI010000005">
    <property type="protein sequence ID" value="KAJ8452310.1"/>
    <property type="molecule type" value="Genomic_DNA"/>
</dbReference>
<feature type="domain" description="Exonuclease" evidence="4">
    <location>
        <begin position="9"/>
        <end position="274"/>
    </location>
</feature>
<evidence type="ECO:0000256" key="2">
    <source>
        <dbReference type="ARBA" id="ARBA00022801"/>
    </source>
</evidence>
<evidence type="ECO:0000313" key="6">
    <source>
        <dbReference type="Proteomes" id="UP001153076"/>
    </source>
</evidence>
<accession>A0A9Q1QU24</accession>
<name>A0A9Q1QU24_9CARY</name>
<reference evidence="5" key="1">
    <citation type="submission" date="2022-04" db="EMBL/GenBank/DDBJ databases">
        <title>Carnegiea gigantea Genome sequencing and assembly v2.</title>
        <authorList>
            <person name="Copetti D."/>
            <person name="Sanderson M.J."/>
            <person name="Burquez A."/>
            <person name="Wojciechowski M.F."/>
        </authorList>
    </citation>
    <scope>NUCLEOTIDE SEQUENCE</scope>
    <source>
        <strain evidence="5">SGP5-SGP5p</strain>
        <tissue evidence="5">Aerial part</tissue>
    </source>
</reference>
<proteinExistence type="predicted"/>
<dbReference type="GO" id="GO:0003676">
    <property type="term" value="F:nucleic acid binding"/>
    <property type="evidence" value="ECO:0007669"/>
    <property type="project" value="InterPro"/>
</dbReference>
<dbReference type="SUPFAM" id="SSF53098">
    <property type="entry name" value="Ribonuclease H-like"/>
    <property type="match status" value="1"/>
</dbReference>
<dbReference type="PANTHER" id="PTHR30231">
    <property type="entry name" value="DNA POLYMERASE III SUBUNIT EPSILON"/>
    <property type="match status" value="1"/>
</dbReference>
<dbReference type="GO" id="GO:0008408">
    <property type="term" value="F:3'-5' exonuclease activity"/>
    <property type="evidence" value="ECO:0007669"/>
    <property type="project" value="TreeGrafter"/>
</dbReference>
<keyword evidence="3" id="KW-0269">Exonuclease</keyword>
<dbReference type="SMART" id="SM00479">
    <property type="entry name" value="EXOIII"/>
    <property type="match status" value="1"/>
</dbReference>
<evidence type="ECO:0000259" key="4">
    <source>
        <dbReference type="SMART" id="SM00479"/>
    </source>
</evidence>
<keyword evidence="1" id="KW-0540">Nuclease</keyword>
<evidence type="ECO:0000256" key="3">
    <source>
        <dbReference type="ARBA" id="ARBA00022839"/>
    </source>
</evidence>
<dbReference type="Pfam" id="PF00929">
    <property type="entry name" value="RNase_T"/>
    <property type="match status" value="1"/>
</dbReference>
<dbReference type="CDD" id="cd06127">
    <property type="entry name" value="DEDDh"/>
    <property type="match status" value="1"/>
</dbReference>
<dbReference type="InterPro" id="IPR013520">
    <property type="entry name" value="Ribonucl_H"/>
</dbReference>
<organism evidence="5 6">
    <name type="scientific">Carnegiea gigantea</name>
    <dbReference type="NCBI Taxonomy" id="171969"/>
    <lineage>
        <taxon>Eukaryota</taxon>
        <taxon>Viridiplantae</taxon>
        <taxon>Streptophyta</taxon>
        <taxon>Embryophyta</taxon>
        <taxon>Tracheophyta</taxon>
        <taxon>Spermatophyta</taxon>
        <taxon>Magnoliopsida</taxon>
        <taxon>eudicotyledons</taxon>
        <taxon>Gunneridae</taxon>
        <taxon>Pentapetalae</taxon>
        <taxon>Caryophyllales</taxon>
        <taxon>Cactineae</taxon>
        <taxon>Cactaceae</taxon>
        <taxon>Cactoideae</taxon>
        <taxon>Echinocereeae</taxon>
        <taxon>Carnegiea</taxon>
    </lineage>
</organism>
<dbReference type="InterPro" id="IPR036397">
    <property type="entry name" value="RNaseH_sf"/>
</dbReference>
<keyword evidence="6" id="KW-1185">Reference proteome</keyword>
<keyword evidence="2" id="KW-0378">Hydrolase</keyword>
<evidence type="ECO:0000313" key="5">
    <source>
        <dbReference type="EMBL" id="KAJ8452310.1"/>
    </source>
</evidence>
<protein>
    <recommendedName>
        <fullName evidence="4">Exonuclease domain-containing protein</fullName>
    </recommendedName>
</protein>
<dbReference type="InterPro" id="IPR012337">
    <property type="entry name" value="RNaseH-like_sf"/>
</dbReference>
<dbReference type="OrthoDB" id="1624321at2759"/>